<dbReference type="AlphaFoldDB" id="A0AAJ4W1X9"/>
<gene>
    <name evidence="2" type="ORF">SAMN04488089_10279</name>
</gene>
<accession>A0AAJ4W1X9</accession>
<feature type="transmembrane region" description="Helical" evidence="1">
    <location>
        <begin position="300"/>
        <end position="317"/>
    </location>
</feature>
<sequence length="496" mass="58151">MIDIETSIHDAYSVEVKIGFKTKQIGQTAEFDINTWFFIPNSLDINASTYTKDQFYSDVKSKVRFITPIYLLKEIVDNGAVPLNNLRSALNDVLQAEEDSSELLMEYEFQLKMFMAIFRSAIRNHLVEIKKCILTKDLEVRCLEFASAVENISIQFRGLRELLIDVEEGSETRNYYDFADEYLSYAIVHQVFGFLELLEGDQYNLSEKVRQHLIGLITREKEYMKIHNYLDIKKGDRENNQKVVYRHTMLDKYIESDLALISNKRKDEDGVIAQQIYYSLAAGLSMIFATVIAFSFQQKYGNFTMPLFVALVISYMLKDRIKELMRYYFIGKLGGKYFDNKTNISVKDQKIGWIKESVDFIVEEKVPEEVLNLRDRSALLEIENKIHNEKIMLYRKKVHLDNKKVIKESTYAFDGINDIIHFNLTRLTQRMNNPYVTVYTLDQNDLIGEPERILADKIYYLNFIAQIKYENIVEYKRFRIVCKRTGIEAIEELSLS</sequence>
<evidence type="ECO:0000256" key="1">
    <source>
        <dbReference type="SAM" id="Phobius"/>
    </source>
</evidence>
<organism evidence="2 3">
    <name type="scientific">Myroides profundi</name>
    <dbReference type="NCBI Taxonomy" id="480520"/>
    <lineage>
        <taxon>Bacteria</taxon>
        <taxon>Pseudomonadati</taxon>
        <taxon>Bacteroidota</taxon>
        <taxon>Flavobacteriia</taxon>
        <taxon>Flavobacteriales</taxon>
        <taxon>Flavobacteriaceae</taxon>
        <taxon>Myroides</taxon>
    </lineage>
</organism>
<evidence type="ECO:0000313" key="2">
    <source>
        <dbReference type="EMBL" id="SEQ21474.1"/>
    </source>
</evidence>
<dbReference type="Proteomes" id="UP000183496">
    <property type="component" value="Unassembled WGS sequence"/>
</dbReference>
<keyword evidence="1" id="KW-0812">Transmembrane</keyword>
<protein>
    <submittedName>
        <fullName evidence="2">Uncharacterized protein</fullName>
    </submittedName>
</protein>
<keyword evidence="1" id="KW-0472">Membrane</keyword>
<reference evidence="2 3" key="1">
    <citation type="submission" date="2016-10" db="EMBL/GenBank/DDBJ databases">
        <authorList>
            <person name="Varghese N."/>
            <person name="Submissions S."/>
        </authorList>
    </citation>
    <scope>NUCLEOTIDE SEQUENCE [LARGE SCALE GENOMIC DNA]</scope>
    <source>
        <strain evidence="3">DSM 19823 / KCTC 23066 / CCTCC M 208030 / D25</strain>
    </source>
</reference>
<evidence type="ECO:0000313" key="3">
    <source>
        <dbReference type="Proteomes" id="UP000183496"/>
    </source>
</evidence>
<dbReference type="EMBL" id="FOFY01000002">
    <property type="protein sequence ID" value="SEQ21474.1"/>
    <property type="molecule type" value="Genomic_DNA"/>
</dbReference>
<proteinExistence type="predicted"/>
<dbReference type="RefSeq" id="WP_041891151.1">
    <property type="nucleotide sequence ID" value="NZ_CP010817.1"/>
</dbReference>
<dbReference type="KEGG" id="mpw:MPR_1586"/>
<feature type="transmembrane region" description="Helical" evidence="1">
    <location>
        <begin position="276"/>
        <end position="294"/>
    </location>
</feature>
<name>A0AAJ4W1X9_MYRPR</name>
<comment type="caution">
    <text evidence="2">The sequence shown here is derived from an EMBL/GenBank/DDBJ whole genome shotgun (WGS) entry which is preliminary data.</text>
</comment>
<keyword evidence="3" id="KW-1185">Reference proteome</keyword>
<keyword evidence="1" id="KW-1133">Transmembrane helix</keyword>